<evidence type="ECO:0000313" key="2">
    <source>
        <dbReference type="EMBL" id="KKM20288.1"/>
    </source>
</evidence>
<dbReference type="SUPFAM" id="SSF52540">
    <property type="entry name" value="P-loop containing nucleoside triphosphate hydrolases"/>
    <property type="match status" value="1"/>
</dbReference>
<dbReference type="InterPro" id="IPR027417">
    <property type="entry name" value="P-loop_NTPase"/>
</dbReference>
<feature type="non-terminal residue" evidence="2">
    <location>
        <position position="300"/>
    </location>
</feature>
<dbReference type="EMBL" id="LAZR01013799">
    <property type="protein sequence ID" value="KKM20288.1"/>
    <property type="molecule type" value="Genomic_DNA"/>
</dbReference>
<reference evidence="2" key="1">
    <citation type="journal article" date="2015" name="Nature">
        <title>Complex archaea that bridge the gap between prokaryotes and eukaryotes.</title>
        <authorList>
            <person name="Spang A."/>
            <person name="Saw J.H."/>
            <person name="Jorgensen S.L."/>
            <person name="Zaremba-Niedzwiedzka K."/>
            <person name="Martijn J."/>
            <person name="Lind A.E."/>
            <person name="van Eijk R."/>
            <person name="Schleper C."/>
            <person name="Guy L."/>
            <person name="Ettema T.J."/>
        </authorList>
    </citation>
    <scope>NUCLEOTIDE SEQUENCE</scope>
</reference>
<dbReference type="PANTHER" id="PTHR23070">
    <property type="entry name" value="BCS1 AAA-TYPE ATPASE"/>
    <property type="match status" value="1"/>
</dbReference>
<protein>
    <recommendedName>
        <fullName evidence="1">ATPase AAA-type core domain-containing protein</fullName>
    </recommendedName>
</protein>
<feature type="domain" description="ATPase AAA-type core" evidence="1">
    <location>
        <begin position="236"/>
        <end position="300"/>
    </location>
</feature>
<comment type="caution">
    <text evidence="2">The sequence shown here is derived from an EMBL/GenBank/DDBJ whole genome shotgun (WGS) entry which is preliminary data.</text>
</comment>
<dbReference type="Pfam" id="PF00004">
    <property type="entry name" value="AAA"/>
    <property type="match status" value="1"/>
</dbReference>
<dbReference type="AlphaFoldDB" id="A0A0F9KDT7"/>
<name>A0A0F9KDT7_9ZZZZ</name>
<dbReference type="GO" id="GO:0016887">
    <property type="term" value="F:ATP hydrolysis activity"/>
    <property type="evidence" value="ECO:0007669"/>
    <property type="project" value="InterPro"/>
</dbReference>
<accession>A0A0F9KDT7</accession>
<proteinExistence type="predicted"/>
<dbReference type="GO" id="GO:0005524">
    <property type="term" value="F:ATP binding"/>
    <property type="evidence" value="ECO:0007669"/>
    <property type="project" value="InterPro"/>
</dbReference>
<evidence type="ECO:0000259" key="1">
    <source>
        <dbReference type="Pfam" id="PF00004"/>
    </source>
</evidence>
<dbReference type="InterPro" id="IPR050747">
    <property type="entry name" value="Mitochondrial_chaperone_BCS1"/>
</dbReference>
<organism evidence="2">
    <name type="scientific">marine sediment metagenome</name>
    <dbReference type="NCBI Taxonomy" id="412755"/>
    <lineage>
        <taxon>unclassified sequences</taxon>
        <taxon>metagenomes</taxon>
        <taxon>ecological metagenomes</taxon>
    </lineage>
</organism>
<dbReference type="Gene3D" id="3.40.50.300">
    <property type="entry name" value="P-loop containing nucleotide triphosphate hydrolases"/>
    <property type="match status" value="1"/>
</dbReference>
<dbReference type="InterPro" id="IPR003959">
    <property type="entry name" value="ATPase_AAA_core"/>
</dbReference>
<sequence length="300" mass="35041">MDKFIVGTAGFAGFAIIAAFWNQVKGFFTRFKSIFIITVNIDYRANDIIIRYFWKHFRRGILDIKTYKSENIFVRPKKSYEMVAFEDVGESLTFFKGWKPIFVLKGKDNNQSSISLSFVRGTFNIEELLLDAIKEFNNFEKNSSTTRYYIRKFFGSYSNDEASPSLMEEVVKEGSSSQLRPINFTWEDLGPSISKVPFSFLFYPDETQDFIKYIERWKNSEEWYKDRGLMWRIGALLSGPPGTGKTSFIKALGQHLDFPIDMYDLVSMSNEELTSYWRRSLNKAPCIVLIEDIDRIFNKD</sequence>
<gene>
    <name evidence="2" type="ORF">LCGC14_1647000</name>
</gene>